<dbReference type="AlphaFoldDB" id="F6EF78"/>
<reference evidence="2 3" key="1">
    <citation type="journal article" date="2011" name="J. Bacteriol.">
        <title>Complete genome sequence of Amycolicicoccus subflavus DQS3-9A1T, an actinomycete isolated from crude oil-polluted soil.</title>
        <authorList>
            <person name="Cai M."/>
            <person name="Chen W.M."/>
            <person name="Nie Y."/>
            <person name="Chi C.Q."/>
            <person name="Wang Y.N."/>
            <person name="Tang Y.Q."/>
            <person name="Li G.Y."/>
            <person name="Wu X.L."/>
        </authorList>
    </citation>
    <scope>NUCLEOTIDE SEQUENCE [LARGE SCALE GENOMIC DNA]</scope>
    <source>
        <strain evidence="3">DSM 45089 / DQS3-9A1</strain>
    </source>
</reference>
<feature type="region of interest" description="Disordered" evidence="1">
    <location>
        <begin position="1"/>
        <end position="34"/>
    </location>
</feature>
<gene>
    <name evidence="2" type="ordered locus">AS9A_0197</name>
</gene>
<dbReference type="KEGG" id="asd:AS9A_0197"/>
<dbReference type="HOGENOM" id="CLU_2969153_0_0_11"/>
<accession>F6EF78</accession>
<dbReference type="EMBL" id="CP002786">
    <property type="protein sequence ID" value="AEF38657.1"/>
    <property type="molecule type" value="Genomic_DNA"/>
</dbReference>
<dbReference type="Proteomes" id="UP000009235">
    <property type="component" value="Chromosome"/>
</dbReference>
<protein>
    <submittedName>
        <fullName evidence="2">Uncharacterized protein</fullName>
    </submittedName>
</protein>
<sequence length="58" mass="6294">MGADCANSTFTQRLSPSDPTGLSNRDPALPIIGRQSVKTLFGSLREGKRDRPGDLRVH</sequence>
<feature type="compositionally biased region" description="Polar residues" evidence="1">
    <location>
        <begin position="1"/>
        <end position="23"/>
    </location>
</feature>
<dbReference type="STRING" id="443218.AS9A_0197"/>
<keyword evidence="3" id="KW-1185">Reference proteome</keyword>
<evidence type="ECO:0000313" key="2">
    <source>
        <dbReference type="EMBL" id="AEF38657.1"/>
    </source>
</evidence>
<proteinExistence type="predicted"/>
<evidence type="ECO:0000313" key="3">
    <source>
        <dbReference type="Proteomes" id="UP000009235"/>
    </source>
</evidence>
<organism evidence="2 3">
    <name type="scientific">Hoyosella subflava (strain DSM 45089 / JCM 17490 / NBRC 109087 / DQS3-9A1)</name>
    <name type="common">Amycolicicoccus subflavus</name>
    <dbReference type="NCBI Taxonomy" id="443218"/>
    <lineage>
        <taxon>Bacteria</taxon>
        <taxon>Bacillati</taxon>
        <taxon>Actinomycetota</taxon>
        <taxon>Actinomycetes</taxon>
        <taxon>Mycobacteriales</taxon>
        <taxon>Hoyosellaceae</taxon>
        <taxon>Hoyosella</taxon>
    </lineage>
</organism>
<evidence type="ECO:0000256" key="1">
    <source>
        <dbReference type="SAM" id="MobiDB-lite"/>
    </source>
</evidence>
<name>F6EF78_HOYSD</name>